<gene>
    <name evidence="1" type="ORF">BJX67DRAFT_380724</name>
</gene>
<sequence length="121" mass="13872">MSSFTPTMYTNSVYDVFLGYEEYPTPEVNTKWIVIVHSRTGKSCQWYTTAQLPLLTGYYMHEKFSISIPTDSHVRCEYNVNKAPIGALDETELGLMDALFEVTEPEKSRKEVHCYVAVEVC</sequence>
<organism evidence="1 2">
    <name type="scientific">Aspergillus lucknowensis</name>
    <dbReference type="NCBI Taxonomy" id="176173"/>
    <lineage>
        <taxon>Eukaryota</taxon>
        <taxon>Fungi</taxon>
        <taxon>Dikarya</taxon>
        <taxon>Ascomycota</taxon>
        <taxon>Pezizomycotina</taxon>
        <taxon>Eurotiomycetes</taxon>
        <taxon>Eurotiomycetidae</taxon>
        <taxon>Eurotiales</taxon>
        <taxon>Aspergillaceae</taxon>
        <taxon>Aspergillus</taxon>
        <taxon>Aspergillus subgen. Nidulantes</taxon>
    </lineage>
</organism>
<dbReference type="RefSeq" id="XP_070886764.1">
    <property type="nucleotide sequence ID" value="XM_071032852.1"/>
</dbReference>
<name>A0ABR4LTB6_9EURO</name>
<protein>
    <submittedName>
        <fullName evidence="1">Uncharacterized protein</fullName>
    </submittedName>
</protein>
<dbReference type="EMBL" id="JBFXLQ010000017">
    <property type="protein sequence ID" value="KAL2867785.1"/>
    <property type="molecule type" value="Genomic_DNA"/>
</dbReference>
<dbReference type="Proteomes" id="UP001610432">
    <property type="component" value="Unassembled WGS sequence"/>
</dbReference>
<keyword evidence="2" id="KW-1185">Reference proteome</keyword>
<evidence type="ECO:0000313" key="2">
    <source>
        <dbReference type="Proteomes" id="UP001610432"/>
    </source>
</evidence>
<evidence type="ECO:0000313" key="1">
    <source>
        <dbReference type="EMBL" id="KAL2867785.1"/>
    </source>
</evidence>
<proteinExistence type="predicted"/>
<accession>A0ABR4LTB6</accession>
<dbReference type="GeneID" id="98147924"/>
<comment type="caution">
    <text evidence="1">The sequence shown here is derived from an EMBL/GenBank/DDBJ whole genome shotgun (WGS) entry which is preliminary data.</text>
</comment>
<reference evidence="1 2" key="1">
    <citation type="submission" date="2024-07" db="EMBL/GenBank/DDBJ databases">
        <title>Section-level genome sequencing and comparative genomics of Aspergillus sections Usti and Cavernicolus.</title>
        <authorList>
            <consortium name="Lawrence Berkeley National Laboratory"/>
            <person name="Nybo J.L."/>
            <person name="Vesth T.C."/>
            <person name="Theobald S."/>
            <person name="Frisvad J.C."/>
            <person name="Larsen T.O."/>
            <person name="Kjaerboelling I."/>
            <person name="Rothschild-Mancinelli K."/>
            <person name="Lyhne E.K."/>
            <person name="Kogle M.E."/>
            <person name="Barry K."/>
            <person name="Clum A."/>
            <person name="Na H."/>
            <person name="Ledsgaard L."/>
            <person name="Lin J."/>
            <person name="Lipzen A."/>
            <person name="Kuo A."/>
            <person name="Riley R."/>
            <person name="Mondo S."/>
            <person name="Labutti K."/>
            <person name="Haridas S."/>
            <person name="Pangalinan J."/>
            <person name="Salamov A.A."/>
            <person name="Simmons B.A."/>
            <person name="Magnuson J.K."/>
            <person name="Chen J."/>
            <person name="Drula E."/>
            <person name="Henrissat B."/>
            <person name="Wiebenga A."/>
            <person name="Lubbers R.J."/>
            <person name="Gomes A.C."/>
            <person name="Macurrencykelacurrency M.R."/>
            <person name="Stajich J."/>
            <person name="Grigoriev I.V."/>
            <person name="Mortensen U.H."/>
            <person name="De Vries R.P."/>
            <person name="Baker S.E."/>
            <person name="Andersen M.R."/>
        </authorList>
    </citation>
    <scope>NUCLEOTIDE SEQUENCE [LARGE SCALE GENOMIC DNA]</scope>
    <source>
        <strain evidence="1 2">CBS 449.75</strain>
    </source>
</reference>